<feature type="chain" id="PRO_5024890624" evidence="2">
    <location>
        <begin position="19"/>
        <end position="100"/>
    </location>
</feature>
<feature type="transmembrane region" description="Helical" evidence="1">
    <location>
        <begin position="66"/>
        <end position="89"/>
    </location>
</feature>
<reference evidence="3 4" key="1">
    <citation type="submission" date="2019-04" db="EMBL/GenBank/DDBJ databases">
        <title>Friends and foes A comparative genomics study of 23 Aspergillus species from section Flavi.</title>
        <authorList>
            <consortium name="DOE Joint Genome Institute"/>
            <person name="Kjaerbolling I."/>
            <person name="Vesth T."/>
            <person name="Frisvad J.C."/>
            <person name="Nybo J.L."/>
            <person name="Theobald S."/>
            <person name="Kildgaard S."/>
            <person name="Isbrandt T."/>
            <person name="Kuo A."/>
            <person name="Sato A."/>
            <person name="Lyhne E.K."/>
            <person name="Kogle M.E."/>
            <person name="Wiebenga A."/>
            <person name="Kun R.S."/>
            <person name="Lubbers R.J."/>
            <person name="Makela M.R."/>
            <person name="Barry K."/>
            <person name="Chovatia M."/>
            <person name="Clum A."/>
            <person name="Daum C."/>
            <person name="Haridas S."/>
            <person name="He G."/>
            <person name="LaButti K."/>
            <person name="Lipzen A."/>
            <person name="Mondo S."/>
            <person name="Riley R."/>
            <person name="Salamov A."/>
            <person name="Simmons B.A."/>
            <person name="Magnuson J.K."/>
            <person name="Henrissat B."/>
            <person name="Mortensen U.H."/>
            <person name="Larsen T.O."/>
            <person name="Devries R.P."/>
            <person name="Grigoriev I.V."/>
            <person name="Machida M."/>
            <person name="Baker S.E."/>
            <person name="Andersen M.R."/>
        </authorList>
    </citation>
    <scope>NUCLEOTIDE SEQUENCE [LARGE SCALE GENOMIC DNA]</scope>
    <source>
        <strain evidence="3 4">CBS 151.66</strain>
    </source>
</reference>
<sequence>MFSLISLFFIFLFYTSYLLDRAAIHEIFHRVTRSPILPILGTWGLSSISRKNVPWPKATCKWQNNNIGICGPVLFSLLIIYFFFIFLAMRASDAFMYINS</sequence>
<evidence type="ECO:0000313" key="4">
    <source>
        <dbReference type="Proteomes" id="UP000326565"/>
    </source>
</evidence>
<feature type="signal peptide" evidence="2">
    <location>
        <begin position="1"/>
        <end position="18"/>
    </location>
</feature>
<keyword evidence="2" id="KW-0732">Signal</keyword>
<gene>
    <name evidence="3" type="ORF">BDV29DRAFT_147178</name>
</gene>
<keyword evidence="1" id="KW-0812">Transmembrane</keyword>
<name>A0A5N5X0A3_9EURO</name>
<keyword evidence="1" id="KW-0472">Membrane</keyword>
<accession>A0A5N5X0A3</accession>
<proteinExistence type="predicted"/>
<keyword evidence="4" id="KW-1185">Reference proteome</keyword>
<organism evidence="3 4">
    <name type="scientific">Aspergillus leporis</name>
    <dbReference type="NCBI Taxonomy" id="41062"/>
    <lineage>
        <taxon>Eukaryota</taxon>
        <taxon>Fungi</taxon>
        <taxon>Dikarya</taxon>
        <taxon>Ascomycota</taxon>
        <taxon>Pezizomycotina</taxon>
        <taxon>Eurotiomycetes</taxon>
        <taxon>Eurotiomycetidae</taxon>
        <taxon>Eurotiales</taxon>
        <taxon>Aspergillaceae</taxon>
        <taxon>Aspergillus</taxon>
        <taxon>Aspergillus subgen. Circumdati</taxon>
    </lineage>
</organism>
<protein>
    <submittedName>
        <fullName evidence="3">Uncharacterized protein</fullName>
    </submittedName>
</protein>
<dbReference type="AlphaFoldDB" id="A0A5N5X0A3"/>
<evidence type="ECO:0000313" key="3">
    <source>
        <dbReference type="EMBL" id="KAB8072782.1"/>
    </source>
</evidence>
<keyword evidence="1" id="KW-1133">Transmembrane helix</keyword>
<dbReference type="EMBL" id="ML732239">
    <property type="protein sequence ID" value="KAB8072782.1"/>
    <property type="molecule type" value="Genomic_DNA"/>
</dbReference>
<evidence type="ECO:0000256" key="2">
    <source>
        <dbReference type="SAM" id="SignalP"/>
    </source>
</evidence>
<evidence type="ECO:0000256" key="1">
    <source>
        <dbReference type="SAM" id="Phobius"/>
    </source>
</evidence>
<dbReference type="Proteomes" id="UP000326565">
    <property type="component" value="Unassembled WGS sequence"/>
</dbReference>